<gene>
    <name evidence="2" type="ORF">SEVIR_9G362100v2</name>
</gene>
<evidence type="ECO:0000313" key="3">
    <source>
        <dbReference type="Proteomes" id="UP000298652"/>
    </source>
</evidence>
<dbReference type="PANTHER" id="PTHR33167:SF26">
    <property type="entry name" value="EXPRESSED PROTEIN"/>
    <property type="match status" value="1"/>
</dbReference>
<proteinExistence type="predicted"/>
<feature type="compositionally biased region" description="Low complexity" evidence="1">
    <location>
        <begin position="125"/>
        <end position="142"/>
    </location>
</feature>
<dbReference type="OMA" id="SWPDDAY"/>
<protein>
    <submittedName>
        <fullName evidence="2">Uncharacterized protein</fullName>
    </submittedName>
</protein>
<dbReference type="PANTHER" id="PTHR33167">
    <property type="entry name" value="TRANSCRIPTION FACTOR, PUTATIVE (DUF863)-RELATED"/>
    <property type="match status" value="1"/>
</dbReference>
<evidence type="ECO:0000256" key="1">
    <source>
        <dbReference type="SAM" id="MobiDB-lite"/>
    </source>
</evidence>
<accession>A0A4U6TE00</accession>
<dbReference type="EMBL" id="CM016560">
    <property type="protein sequence ID" value="TKV95416.1"/>
    <property type="molecule type" value="Genomic_DNA"/>
</dbReference>
<dbReference type="Gramene" id="TKV95416">
    <property type="protein sequence ID" value="TKV95416"/>
    <property type="gene ID" value="SEVIR_9G362100v2"/>
</dbReference>
<name>A0A4U6TE00_SETVI</name>
<sequence length="192" mass="20923">MSRYHLKQYEKEHMKMAMLKQEETFKQQVQELHRLYRVQKLLMTDAASAATAMPAATRCDLEDERRAAENDAGSSRSWDDAYPEKGKKAAAPRLVLQESDLELTLSLGCFGTTGATNKAAKKEASSSVDSRTSGSSSSTESGSPDRRVVVLPAPSLIGSATTKPGAGSVGQRLEQDGLQQPPWLHKCLNLAR</sequence>
<dbReference type="AlphaFoldDB" id="A0A4U6TE00"/>
<evidence type="ECO:0000313" key="2">
    <source>
        <dbReference type="EMBL" id="TKV95416.1"/>
    </source>
</evidence>
<dbReference type="Proteomes" id="UP000298652">
    <property type="component" value="Chromosome 9"/>
</dbReference>
<keyword evidence="3" id="KW-1185">Reference proteome</keyword>
<reference evidence="2" key="1">
    <citation type="submission" date="2019-03" db="EMBL/GenBank/DDBJ databases">
        <title>WGS assembly of Setaria viridis.</title>
        <authorList>
            <person name="Huang P."/>
            <person name="Jenkins J."/>
            <person name="Grimwood J."/>
            <person name="Barry K."/>
            <person name="Healey A."/>
            <person name="Mamidi S."/>
            <person name="Sreedasyam A."/>
            <person name="Shu S."/>
            <person name="Feldman M."/>
            <person name="Wu J."/>
            <person name="Yu Y."/>
            <person name="Chen C."/>
            <person name="Johnson J."/>
            <person name="Rokhsar D."/>
            <person name="Baxter I."/>
            <person name="Schmutz J."/>
            <person name="Brutnell T."/>
            <person name="Kellogg E."/>
        </authorList>
    </citation>
    <scope>NUCLEOTIDE SEQUENCE [LARGE SCALE GENOMIC DNA]</scope>
</reference>
<feature type="region of interest" description="Disordered" evidence="1">
    <location>
        <begin position="116"/>
        <end position="181"/>
    </location>
</feature>
<feature type="region of interest" description="Disordered" evidence="1">
    <location>
        <begin position="60"/>
        <end position="84"/>
    </location>
</feature>
<feature type="compositionally biased region" description="Basic and acidic residues" evidence="1">
    <location>
        <begin position="60"/>
        <end position="69"/>
    </location>
</feature>
<organism evidence="2 3">
    <name type="scientific">Setaria viridis</name>
    <name type="common">Green bristlegrass</name>
    <name type="synonym">Setaria italica subsp. viridis</name>
    <dbReference type="NCBI Taxonomy" id="4556"/>
    <lineage>
        <taxon>Eukaryota</taxon>
        <taxon>Viridiplantae</taxon>
        <taxon>Streptophyta</taxon>
        <taxon>Embryophyta</taxon>
        <taxon>Tracheophyta</taxon>
        <taxon>Spermatophyta</taxon>
        <taxon>Magnoliopsida</taxon>
        <taxon>Liliopsida</taxon>
        <taxon>Poales</taxon>
        <taxon>Poaceae</taxon>
        <taxon>PACMAD clade</taxon>
        <taxon>Panicoideae</taxon>
        <taxon>Panicodae</taxon>
        <taxon>Paniceae</taxon>
        <taxon>Cenchrinae</taxon>
        <taxon>Setaria</taxon>
    </lineage>
</organism>